<comment type="cofactor">
    <cofactor evidence="1">
        <name>Zn(2+)</name>
        <dbReference type="ChEBI" id="CHEBI:29105"/>
    </cofactor>
</comment>
<dbReference type="GO" id="GO:0006508">
    <property type="term" value="P:proteolysis"/>
    <property type="evidence" value="ECO:0007669"/>
    <property type="project" value="UniProtKB-KW"/>
</dbReference>
<keyword evidence="3 9" id="KW-0031">Aminopeptidase</keyword>
<dbReference type="Gene3D" id="2.30.250.10">
    <property type="entry name" value="Aminopeptidase i, Domain 2"/>
    <property type="match status" value="1"/>
</dbReference>
<dbReference type="GO" id="GO:0000324">
    <property type="term" value="C:fungal-type vacuole"/>
    <property type="evidence" value="ECO:0007669"/>
    <property type="project" value="TreeGrafter"/>
</dbReference>
<dbReference type="STRING" id="1392247.A0A3N4KGD0"/>
<reference evidence="10 11" key="1">
    <citation type="journal article" date="2018" name="Nat. Ecol. Evol.">
        <title>Pezizomycetes genomes reveal the molecular basis of ectomycorrhizal truffle lifestyle.</title>
        <authorList>
            <person name="Murat C."/>
            <person name="Payen T."/>
            <person name="Noel B."/>
            <person name="Kuo A."/>
            <person name="Morin E."/>
            <person name="Chen J."/>
            <person name="Kohler A."/>
            <person name="Krizsan K."/>
            <person name="Balestrini R."/>
            <person name="Da Silva C."/>
            <person name="Montanini B."/>
            <person name="Hainaut M."/>
            <person name="Levati E."/>
            <person name="Barry K.W."/>
            <person name="Belfiori B."/>
            <person name="Cichocki N."/>
            <person name="Clum A."/>
            <person name="Dockter R.B."/>
            <person name="Fauchery L."/>
            <person name="Guy J."/>
            <person name="Iotti M."/>
            <person name="Le Tacon F."/>
            <person name="Lindquist E.A."/>
            <person name="Lipzen A."/>
            <person name="Malagnac F."/>
            <person name="Mello A."/>
            <person name="Molinier V."/>
            <person name="Miyauchi S."/>
            <person name="Poulain J."/>
            <person name="Riccioni C."/>
            <person name="Rubini A."/>
            <person name="Sitrit Y."/>
            <person name="Splivallo R."/>
            <person name="Traeger S."/>
            <person name="Wang M."/>
            <person name="Zifcakova L."/>
            <person name="Wipf D."/>
            <person name="Zambonelli A."/>
            <person name="Paolocci F."/>
            <person name="Nowrousian M."/>
            <person name="Ottonello S."/>
            <person name="Baldrian P."/>
            <person name="Spatafora J.W."/>
            <person name="Henrissat B."/>
            <person name="Nagy L.G."/>
            <person name="Aury J.M."/>
            <person name="Wincker P."/>
            <person name="Grigoriev I.V."/>
            <person name="Bonfante P."/>
            <person name="Martin F.M."/>
        </authorList>
    </citation>
    <scope>NUCLEOTIDE SEQUENCE [LARGE SCALE GENOMIC DNA]</scope>
    <source>
        <strain evidence="10 11">CCBAS932</strain>
    </source>
</reference>
<sequence length="485" mass="52001">MPASVPVPRPVNVLRTGPSKSSEIVPDDYSQPFLDFINKNPTVFHAVEFFAGRLESAGFSKLSERDSWSSKLKRGGKYYTTRNGSALMAFTIPTGYAPGNGAGIVVGHIDALTAKLKPVSKKPDSHGYVQLGVAPYAGALNSTWWDRDLGVGGRVIVKNSQGKIESKLVKLDYPIARIPTLAPHFGIGGPFNKETQMVPIVGLESPEDKSSEFPEGSFARTQPPRLVKAIAKELGISNCPSIINWELELFDTQPGQLGGLSKELLFAPRIDDKLCSYSALEALIFATSSKEDLTGSTINLVGLFDDEEIGSKLRQGAASNLMSSVIERVVEAFSESGKAGANVISQTYANSFMISADVTHAVNPNFLNAYLTDHMPQLNVGLTIGADSNGHLTTDAVSTAFLARVAEKSGNKLQVFQIRNDTRSGGTVGPMLSSATGIRSIDAGLAQLSMHSIRATCGSKDPGLGVKIFAAFFEYFEEVDKEFAE</sequence>
<dbReference type="EMBL" id="ML119163">
    <property type="protein sequence ID" value="RPB08419.1"/>
    <property type="molecule type" value="Genomic_DNA"/>
</dbReference>
<dbReference type="SUPFAM" id="SSF101821">
    <property type="entry name" value="Aminopeptidase/glucanase lid domain"/>
    <property type="match status" value="1"/>
</dbReference>
<keyword evidence="4 9" id="KW-0645">Protease</keyword>
<dbReference type="FunFam" id="2.30.250.10:FF:000001">
    <property type="entry name" value="Aspartyl aminopeptidase 1"/>
    <property type="match status" value="1"/>
</dbReference>
<dbReference type="SUPFAM" id="SSF53187">
    <property type="entry name" value="Zn-dependent exopeptidases"/>
    <property type="match status" value="1"/>
</dbReference>
<evidence type="ECO:0000256" key="3">
    <source>
        <dbReference type="ARBA" id="ARBA00022438"/>
    </source>
</evidence>
<keyword evidence="11" id="KW-1185">Reference proteome</keyword>
<dbReference type="NCBIfam" id="NF002759">
    <property type="entry name" value="PRK02813.1"/>
    <property type="match status" value="1"/>
</dbReference>
<dbReference type="InParanoid" id="A0A3N4KGD0"/>
<evidence type="ECO:0000256" key="5">
    <source>
        <dbReference type="ARBA" id="ARBA00022723"/>
    </source>
</evidence>
<dbReference type="OrthoDB" id="9880441at2759"/>
<keyword evidence="8 9" id="KW-0482">Metalloprotease</keyword>
<dbReference type="CDD" id="cd05658">
    <property type="entry name" value="M18_DAP"/>
    <property type="match status" value="1"/>
</dbReference>
<evidence type="ECO:0000313" key="10">
    <source>
        <dbReference type="EMBL" id="RPB08419.1"/>
    </source>
</evidence>
<dbReference type="InterPro" id="IPR001948">
    <property type="entry name" value="Peptidase_M18"/>
</dbReference>
<dbReference type="PRINTS" id="PR00932">
    <property type="entry name" value="AMINO1PTASE"/>
</dbReference>
<evidence type="ECO:0000256" key="1">
    <source>
        <dbReference type="ARBA" id="ARBA00001947"/>
    </source>
</evidence>
<accession>A0A3N4KGD0</accession>
<keyword evidence="5 9" id="KW-0479">Metal-binding</keyword>
<dbReference type="GO" id="GO:0070006">
    <property type="term" value="F:metalloaminopeptidase activity"/>
    <property type="evidence" value="ECO:0007669"/>
    <property type="project" value="TreeGrafter"/>
</dbReference>
<evidence type="ECO:0000256" key="6">
    <source>
        <dbReference type="ARBA" id="ARBA00022801"/>
    </source>
</evidence>
<dbReference type="Proteomes" id="UP000277580">
    <property type="component" value="Unassembled WGS sequence"/>
</dbReference>
<keyword evidence="7 9" id="KW-0862">Zinc</keyword>
<evidence type="ECO:0000256" key="7">
    <source>
        <dbReference type="ARBA" id="ARBA00022833"/>
    </source>
</evidence>
<proteinExistence type="inferred from homology"/>
<dbReference type="Gene3D" id="3.40.630.10">
    <property type="entry name" value="Zn peptidases"/>
    <property type="match status" value="1"/>
</dbReference>
<dbReference type="Pfam" id="PF02127">
    <property type="entry name" value="Peptidase_M18"/>
    <property type="match status" value="1"/>
</dbReference>
<dbReference type="PANTHER" id="PTHR28570">
    <property type="entry name" value="ASPARTYL AMINOPEPTIDASE"/>
    <property type="match status" value="1"/>
</dbReference>
<dbReference type="InterPro" id="IPR023358">
    <property type="entry name" value="Peptidase_M18_dom2"/>
</dbReference>
<evidence type="ECO:0000256" key="9">
    <source>
        <dbReference type="RuleBase" id="RU004386"/>
    </source>
</evidence>
<keyword evidence="6 9" id="KW-0378">Hydrolase</keyword>
<dbReference type="FunCoup" id="A0A3N4KGD0">
    <property type="interactions" value="203"/>
</dbReference>
<evidence type="ECO:0000256" key="2">
    <source>
        <dbReference type="ARBA" id="ARBA00008290"/>
    </source>
</evidence>
<gene>
    <name evidence="10" type="ORF">P167DRAFT_494051</name>
</gene>
<evidence type="ECO:0000256" key="8">
    <source>
        <dbReference type="ARBA" id="ARBA00023049"/>
    </source>
</evidence>
<dbReference type="GO" id="GO:0008270">
    <property type="term" value="F:zinc ion binding"/>
    <property type="evidence" value="ECO:0007669"/>
    <property type="project" value="InterPro"/>
</dbReference>
<name>A0A3N4KGD0_9PEZI</name>
<dbReference type="AlphaFoldDB" id="A0A3N4KGD0"/>
<evidence type="ECO:0000313" key="11">
    <source>
        <dbReference type="Proteomes" id="UP000277580"/>
    </source>
</evidence>
<organism evidence="10 11">
    <name type="scientific">Morchella conica CCBAS932</name>
    <dbReference type="NCBI Taxonomy" id="1392247"/>
    <lineage>
        <taxon>Eukaryota</taxon>
        <taxon>Fungi</taxon>
        <taxon>Dikarya</taxon>
        <taxon>Ascomycota</taxon>
        <taxon>Pezizomycotina</taxon>
        <taxon>Pezizomycetes</taxon>
        <taxon>Pezizales</taxon>
        <taxon>Morchellaceae</taxon>
        <taxon>Morchella</taxon>
    </lineage>
</organism>
<protein>
    <submittedName>
        <fullName evidence="10">Aminopeptidase I</fullName>
    </submittedName>
</protein>
<comment type="similarity">
    <text evidence="2 9">Belongs to the peptidase M18 family.</text>
</comment>
<evidence type="ECO:0000256" key="4">
    <source>
        <dbReference type="ARBA" id="ARBA00022670"/>
    </source>
</evidence>
<dbReference type="PANTHER" id="PTHR28570:SF4">
    <property type="entry name" value="VACUOLAR AMINOPEPTIDASE 1"/>
    <property type="match status" value="1"/>
</dbReference>